<protein>
    <submittedName>
        <fullName evidence="2">Uncharacterized protein</fullName>
    </submittedName>
</protein>
<evidence type="ECO:0000313" key="2">
    <source>
        <dbReference type="EMBL" id="KAL1597157.1"/>
    </source>
</evidence>
<proteinExistence type="predicted"/>
<evidence type="ECO:0000256" key="1">
    <source>
        <dbReference type="SAM" id="MobiDB-lite"/>
    </source>
</evidence>
<accession>A0ABR3QYD4</accession>
<comment type="caution">
    <text evidence="2">The sequence shown here is derived from an EMBL/GenBank/DDBJ whole genome shotgun (WGS) entry which is preliminary data.</text>
</comment>
<evidence type="ECO:0000313" key="3">
    <source>
        <dbReference type="Proteomes" id="UP001521785"/>
    </source>
</evidence>
<organism evidence="2 3">
    <name type="scientific">Paraconiothyrium brasiliense</name>
    <dbReference type="NCBI Taxonomy" id="300254"/>
    <lineage>
        <taxon>Eukaryota</taxon>
        <taxon>Fungi</taxon>
        <taxon>Dikarya</taxon>
        <taxon>Ascomycota</taxon>
        <taxon>Pezizomycotina</taxon>
        <taxon>Dothideomycetes</taxon>
        <taxon>Pleosporomycetidae</taxon>
        <taxon>Pleosporales</taxon>
        <taxon>Massarineae</taxon>
        <taxon>Didymosphaeriaceae</taxon>
        <taxon>Paraconiothyrium</taxon>
    </lineage>
</organism>
<name>A0ABR3QYD4_9PLEO</name>
<sequence>MAPSFNFGQAMAAAFEFGGSSFASFEFTTITPAKSADKIPAIKETGDECLSTRSSKSPGKLASSLYSHTSPPRSQSSLDPLTHRICSPASIGTIANDGVSGLPSKGSVPIEPFSQTQVEQWVRDEFRIRYFDAVENLQTYGNFFTFKLGLETRFPEYTEIINNTLAR</sequence>
<reference evidence="2 3" key="1">
    <citation type="submission" date="2024-02" db="EMBL/GenBank/DDBJ databases">
        <title>De novo assembly and annotation of 12 fungi associated with fruit tree decline syndrome in Ontario, Canada.</title>
        <authorList>
            <person name="Sulman M."/>
            <person name="Ellouze W."/>
            <person name="Ilyukhin E."/>
        </authorList>
    </citation>
    <scope>NUCLEOTIDE SEQUENCE [LARGE SCALE GENOMIC DNA]</scope>
    <source>
        <strain evidence="2 3">M42-189</strain>
    </source>
</reference>
<feature type="region of interest" description="Disordered" evidence="1">
    <location>
        <begin position="45"/>
        <end position="81"/>
    </location>
</feature>
<dbReference type="EMBL" id="JAKJXO020000013">
    <property type="protein sequence ID" value="KAL1597157.1"/>
    <property type="molecule type" value="Genomic_DNA"/>
</dbReference>
<gene>
    <name evidence="2" type="ORF">SLS60_008739</name>
</gene>
<feature type="compositionally biased region" description="Polar residues" evidence="1">
    <location>
        <begin position="64"/>
        <end position="79"/>
    </location>
</feature>
<dbReference type="Proteomes" id="UP001521785">
    <property type="component" value="Unassembled WGS sequence"/>
</dbReference>
<keyword evidence="3" id="KW-1185">Reference proteome</keyword>